<evidence type="ECO:0000256" key="1">
    <source>
        <dbReference type="ARBA" id="ARBA00000707"/>
    </source>
</evidence>
<dbReference type="PANTHER" id="PTHR21646">
    <property type="entry name" value="UBIQUITIN CARBOXYL-TERMINAL HYDROLASE"/>
    <property type="match status" value="1"/>
</dbReference>
<dbReference type="PROSITE" id="PS50206">
    <property type="entry name" value="RHODANESE_3"/>
    <property type="match status" value="1"/>
</dbReference>
<accession>A0A7M5XJZ6</accession>
<feature type="compositionally biased region" description="Polar residues" evidence="4">
    <location>
        <begin position="600"/>
        <end position="632"/>
    </location>
</feature>
<keyword evidence="9" id="KW-1185">Reference proteome</keyword>
<dbReference type="InterPro" id="IPR038765">
    <property type="entry name" value="Papain-like_cys_pep_sf"/>
</dbReference>
<evidence type="ECO:0000259" key="6">
    <source>
        <dbReference type="PROSITE" id="PS50206"/>
    </source>
</evidence>
<feature type="domain" description="WW" evidence="5">
    <location>
        <begin position="392"/>
        <end position="426"/>
    </location>
</feature>
<feature type="compositionally biased region" description="Pro residues" evidence="4">
    <location>
        <begin position="590"/>
        <end position="599"/>
    </location>
</feature>
<dbReference type="InterPro" id="IPR050185">
    <property type="entry name" value="Ub_carboxyl-term_hydrolase"/>
</dbReference>
<evidence type="ECO:0000313" key="8">
    <source>
        <dbReference type="EnsemblMetazoa" id="CLYHEMP024253.1"/>
    </source>
</evidence>
<sequence length="1052" mass="118072">MAKVIECCFSLSTFQIPDLDELILPDVPDDNHTSPNNQQPNNKDSSVNNENHSPREIQPKPKQPSKDLISVTELYELFKSHKEELNTILIMDIRETIDFNTAKIQHGPTINIPPDLLQTNSTQNSVERYLSKDTWEVWITRFEKQYIIIVNETFNEEQEPGELLMDKSVILQEILCKAEAEYKVMILKGGIQKWVLHYPTMTINPEHIRKTKPVSQDLDVSALLESLAYPTLASSLPKQELEEEVQPPTLPNTTVNKPSEVEPEDKLTKMRRMLSEESNDKNNANITNQKVVYPSLPNGDSKTTPTPSTNTDHKETPEKAVTPNKPIEPIKPLVNLEQDNDKTEPPKPFVNKAIEETKNSIKKDDFAEPNISHDKETLITPNKKAGKLGTTPGLPYGWVKKVDQNSGKVYYIDHNTKTTHWVPPDFQSNNVSNNLVNKQLNMKTLDPTNQNLKDSSNIPKATSNITPTTITTPKAAQNALIKPPTPQNQVSTQSKKTTPKPEQSNMIPPNIQNGAAQKPQVPALQPPQNTPHQTIPKQLIPPQPSSNVAQQPKSTNNTSQQPVTLQQPTKPILKQHPPPPVNQAATPQNPMKPKPPSLTQPPKVTQSPSTPTNVPQAPKNTVPATSRYTTDSLDLPKQPSLKRSLSSPNLAENFANLNKNKPKTPIVDRGSKPSIPSSNTKPTHLIDRASKPISASRLRNLSPVYGSQGMSLTGLKNLGNTCYMNSVLQCLVNTPPLVRYFSSGLYEKDLNAEKINTNPLKGVIAREFAFIMKVLVSGTYRSVSPIDFKLALGGISRRFLTYEQQDSHEVLLIVLDGLHNDVNKAKTRSVIPKRDNNQLSDEQAADQEWKDNIINNDSLVFNLFQGQFRSTVTCLTCRYQSKTFNTFNCLHLQLPVTRVATLAQCLELFVKPEKIDSWHCERCKCDRSAAKTIELWKLPLVLIVQLKRFRCEGIWTNKVQTAVDYPVNNWNLSQYVTGPSKRASNYNLYGIINHSGSFESGHYTARCKNANTGGGWFLYNDERISELNTIKTKEAYVLLYTAVNFEDYVTKR</sequence>
<reference evidence="8" key="1">
    <citation type="submission" date="2021-01" db="UniProtKB">
        <authorList>
            <consortium name="EnsemblMetazoa"/>
        </authorList>
    </citation>
    <scope>IDENTIFICATION</scope>
</reference>
<dbReference type="SMART" id="SM00456">
    <property type="entry name" value="WW"/>
    <property type="match status" value="1"/>
</dbReference>
<name>A0A7M5XJZ6_9CNID</name>
<feature type="region of interest" description="Disordered" evidence="4">
    <location>
        <begin position="25"/>
        <end position="65"/>
    </location>
</feature>
<dbReference type="PROSITE" id="PS00973">
    <property type="entry name" value="USP_2"/>
    <property type="match status" value="1"/>
</dbReference>
<feature type="domain" description="Rhodanese" evidence="6">
    <location>
        <begin position="178"/>
        <end position="203"/>
    </location>
</feature>
<dbReference type="InterPro" id="IPR001763">
    <property type="entry name" value="Rhodanese-like_dom"/>
</dbReference>
<dbReference type="Pfam" id="PF00397">
    <property type="entry name" value="WW"/>
    <property type="match status" value="1"/>
</dbReference>
<dbReference type="SUPFAM" id="SSF52821">
    <property type="entry name" value="Rhodanese/Cell cycle control phosphatase"/>
    <property type="match status" value="1"/>
</dbReference>
<dbReference type="InterPro" id="IPR018200">
    <property type="entry name" value="USP_CS"/>
</dbReference>
<feature type="region of interest" description="Disordered" evidence="4">
    <location>
        <begin position="239"/>
        <end position="348"/>
    </location>
</feature>
<dbReference type="GO" id="GO:0016579">
    <property type="term" value="P:protein deubiquitination"/>
    <property type="evidence" value="ECO:0007669"/>
    <property type="project" value="InterPro"/>
</dbReference>
<feature type="compositionally biased region" description="Polar residues" evidence="4">
    <location>
        <begin position="445"/>
        <end position="464"/>
    </location>
</feature>
<dbReference type="PROSITE" id="PS50020">
    <property type="entry name" value="WW_DOMAIN_2"/>
    <property type="match status" value="1"/>
</dbReference>
<dbReference type="SUPFAM" id="SSF54001">
    <property type="entry name" value="Cysteine proteinases"/>
    <property type="match status" value="1"/>
</dbReference>
<dbReference type="EC" id="3.4.19.12" evidence="3"/>
<dbReference type="Pfam" id="PF00443">
    <property type="entry name" value="UCH"/>
    <property type="match status" value="1"/>
</dbReference>
<organism evidence="8 9">
    <name type="scientific">Clytia hemisphaerica</name>
    <dbReference type="NCBI Taxonomy" id="252671"/>
    <lineage>
        <taxon>Eukaryota</taxon>
        <taxon>Metazoa</taxon>
        <taxon>Cnidaria</taxon>
        <taxon>Hydrozoa</taxon>
        <taxon>Hydroidolina</taxon>
        <taxon>Leptothecata</taxon>
        <taxon>Obeliida</taxon>
        <taxon>Clytiidae</taxon>
        <taxon>Clytia</taxon>
    </lineage>
</organism>
<feature type="compositionally biased region" description="Polar residues" evidence="4">
    <location>
        <begin position="487"/>
        <end position="515"/>
    </location>
</feature>
<dbReference type="SUPFAM" id="SSF51045">
    <property type="entry name" value="WW domain"/>
    <property type="match status" value="1"/>
</dbReference>
<dbReference type="PANTHER" id="PTHR21646:SF46">
    <property type="entry name" value="UBIQUITIN CARBOXYL-TERMINAL HYDROLASE"/>
    <property type="match status" value="1"/>
</dbReference>
<dbReference type="Proteomes" id="UP000594262">
    <property type="component" value="Unplaced"/>
</dbReference>
<dbReference type="PROSITE" id="PS00972">
    <property type="entry name" value="USP_1"/>
    <property type="match status" value="1"/>
</dbReference>
<dbReference type="EnsemblMetazoa" id="CLYHEMT024253.1">
    <property type="protein sequence ID" value="CLYHEMP024253.1"/>
    <property type="gene ID" value="CLYHEMG024253"/>
</dbReference>
<dbReference type="InterPro" id="IPR001394">
    <property type="entry name" value="Peptidase_C19_UCH"/>
</dbReference>
<feature type="compositionally biased region" description="Polar residues" evidence="4">
    <location>
        <begin position="545"/>
        <end position="569"/>
    </location>
</feature>
<feature type="compositionally biased region" description="Polar residues" evidence="4">
    <location>
        <begin position="33"/>
        <end position="51"/>
    </location>
</feature>
<feature type="region of interest" description="Disordered" evidence="4">
    <location>
        <begin position="445"/>
        <end position="692"/>
    </location>
</feature>
<dbReference type="InterPro" id="IPR036020">
    <property type="entry name" value="WW_dom_sf"/>
</dbReference>
<evidence type="ECO:0000256" key="3">
    <source>
        <dbReference type="ARBA" id="ARBA00012759"/>
    </source>
</evidence>
<dbReference type="Gene3D" id="3.90.70.10">
    <property type="entry name" value="Cysteine proteinases"/>
    <property type="match status" value="1"/>
</dbReference>
<feature type="compositionally biased region" description="Polar residues" evidence="4">
    <location>
        <begin position="281"/>
        <end position="290"/>
    </location>
</feature>
<dbReference type="InterPro" id="IPR036873">
    <property type="entry name" value="Rhodanese-like_dom_sf"/>
</dbReference>
<dbReference type="InterPro" id="IPR001202">
    <property type="entry name" value="WW_dom"/>
</dbReference>
<dbReference type="PROSITE" id="PS50235">
    <property type="entry name" value="USP_3"/>
    <property type="match status" value="1"/>
</dbReference>
<evidence type="ECO:0000256" key="2">
    <source>
        <dbReference type="ARBA" id="ARBA00009085"/>
    </source>
</evidence>
<comment type="similarity">
    <text evidence="2">Belongs to the peptidase C19 family.</text>
</comment>
<feature type="compositionally biased region" description="Polar residues" evidence="4">
    <location>
        <begin position="641"/>
        <end position="659"/>
    </location>
</feature>
<feature type="compositionally biased region" description="Basic and acidic residues" evidence="4">
    <location>
        <begin position="264"/>
        <end position="280"/>
    </location>
</feature>
<dbReference type="CDD" id="cd02674">
    <property type="entry name" value="Peptidase_C19R"/>
    <property type="match status" value="1"/>
</dbReference>
<evidence type="ECO:0000259" key="7">
    <source>
        <dbReference type="PROSITE" id="PS50235"/>
    </source>
</evidence>
<dbReference type="GO" id="GO:0004843">
    <property type="term" value="F:cysteine-type deubiquitinase activity"/>
    <property type="evidence" value="ECO:0007669"/>
    <property type="project" value="UniProtKB-EC"/>
</dbReference>
<protein>
    <recommendedName>
        <fullName evidence="3">ubiquitinyl hydrolase 1</fullName>
        <ecNumber evidence="3">3.4.19.12</ecNumber>
    </recommendedName>
</protein>
<dbReference type="Gene3D" id="2.20.70.10">
    <property type="match status" value="1"/>
</dbReference>
<dbReference type="OrthoDB" id="292964at2759"/>
<evidence type="ECO:0000259" key="5">
    <source>
        <dbReference type="PROSITE" id="PS50020"/>
    </source>
</evidence>
<dbReference type="AlphaFoldDB" id="A0A7M5XJZ6"/>
<dbReference type="CDD" id="cd00201">
    <property type="entry name" value="WW"/>
    <property type="match status" value="1"/>
</dbReference>
<evidence type="ECO:0000313" key="9">
    <source>
        <dbReference type="Proteomes" id="UP000594262"/>
    </source>
</evidence>
<comment type="catalytic activity">
    <reaction evidence="1">
        <text>Thiol-dependent hydrolysis of ester, thioester, amide, peptide and isopeptide bonds formed by the C-terminal Gly of ubiquitin (a 76-residue protein attached to proteins as an intracellular targeting signal).</text>
        <dbReference type="EC" id="3.4.19.12"/>
    </reaction>
</comment>
<dbReference type="InterPro" id="IPR028889">
    <property type="entry name" value="USP"/>
</dbReference>
<feature type="domain" description="USP" evidence="7">
    <location>
        <begin position="713"/>
        <end position="1043"/>
    </location>
</feature>
<proteinExistence type="inferred from homology"/>
<feature type="compositionally biased region" description="Polar residues" evidence="4">
    <location>
        <begin position="298"/>
        <end position="310"/>
    </location>
</feature>
<evidence type="ECO:0000256" key="4">
    <source>
        <dbReference type="SAM" id="MobiDB-lite"/>
    </source>
</evidence>
<dbReference type="Gene3D" id="3.40.250.10">
    <property type="entry name" value="Rhodanese-like domain"/>
    <property type="match status" value="1"/>
</dbReference>